<keyword evidence="3" id="KW-1185">Reference proteome</keyword>
<reference evidence="2 3" key="1">
    <citation type="submission" date="2016-04" db="EMBL/GenBank/DDBJ databases">
        <title>Acidithiobacillus ferrooxidans genome sequencing and assembly.</title>
        <authorList>
            <person name="Zhou Z."/>
        </authorList>
    </citation>
    <scope>NUCLEOTIDE SEQUENCE [LARGE SCALE GENOMIC DNA]</scope>
    <source>
        <strain evidence="2 3">BY0502</strain>
    </source>
</reference>
<dbReference type="InterPro" id="IPR012912">
    <property type="entry name" value="Plasmid_pRiA4b_Orf3-like"/>
</dbReference>
<dbReference type="PANTHER" id="PTHR41878">
    <property type="entry name" value="LEXA REPRESSOR-RELATED"/>
    <property type="match status" value="1"/>
</dbReference>
<protein>
    <recommendedName>
        <fullName evidence="1">Plasmid pRiA4b Orf3-like domain-containing protein</fullName>
    </recommendedName>
</protein>
<evidence type="ECO:0000259" key="1">
    <source>
        <dbReference type="Pfam" id="PF07929"/>
    </source>
</evidence>
<dbReference type="OrthoDB" id="9816539at2"/>
<dbReference type="PANTHER" id="PTHR41878:SF1">
    <property type="entry name" value="TNPR PROTEIN"/>
    <property type="match status" value="1"/>
</dbReference>
<accession>A0A179BKA6</accession>
<dbReference type="Pfam" id="PF07929">
    <property type="entry name" value="PRiA4_ORF3"/>
    <property type="match status" value="1"/>
</dbReference>
<dbReference type="Gene3D" id="3.10.290.30">
    <property type="entry name" value="MM3350-like"/>
    <property type="match status" value="1"/>
</dbReference>
<dbReference type="Proteomes" id="UP000078302">
    <property type="component" value="Unassembled WGS sequence"/>
</dbReference>
<dbReference type="EMBL" id="LVXZ01000046">
    <property type="protein sequence ID" value="OAP92178.1"/>
    <property type="molecule type" value="Genomic_DNA"/>
</dbReference>
<comment type="caution">
    <text evidence="2">The sequence shown here is derived from an EMBL/GenBank/DDBJ whole genome shotgun (WGS) entry which is preliminary data.</text>
</comment>
<dbReference type="InterPro" id="IPR024047">
    <property type="entry name" value="MM3350-like_sf"/>
</dbReference>
<sequence length="205" mass="23125">MATSRKLQAQSKQAYSYLLQVELEDITPTIWRQVWVDSGMSLHTLHHVLQAAMGWTDAHLHEFSINGKRYALPDPEDDPKRLPVDERKVLLGQILEPGLEFKYLYDYGDSWTHVIRVEEVNPITEPAGCKPYGVAFVDAGQGACPPEDSGGAPGYQDSLDLLREDPESEDAQSFLQWAGEDFDPGRFDRHAANAALLRMAWNRWG</sequence>
<feature type="domain" description="Plasmid pRiA4b Orf3-like" evidence="1">
    <location>
        <begin position="17"/>
        <end position="190"/>
    </location>
</feature>
<evidence type="ECO:0000313" key="2">
    <source>
        <dbReference type="EMBL" id="OAP92178.1"/>
    </source>
</evidence>
<evidence type="ECO:0000313" key="3">
    <source>
        <dbReference type="Proteomes" id="UP000078302"/>
    </source>
</evidence>
<dbReference type="SUPFAM" id="SSF159941">
    <property type="entry name" value="MM3350-like"/>
    <property type="match status" value="1"/>
</dbReference>
<organism evidence="2 3">
    <name type="scientific">Acidithiobacillus ferrooxidans</name>
    <name type="common">Thiobacillus ferrooxidans</name>
    <dbReference type="NCBI Taxonomy" id="920"/>
    <lineage>
        <taxon>Bacteria</taxon>
        <taxon>Pseudomonadati</taxon>
        <taxon>Pseudomonadota</taxon>
        <taxon>Acidithiobacillia</taxon>
        <taxon>Acidithiobacillales</taxon>
        <taxon>Acidithiobacillaceae</taxon>
        <taxon>Acidithiobacillus</taxon>
    </lineage>
</organism>
<dbReference type="AlphaFoldDB" id="A0A179BKA6"/>
<proteinExistence type="predicted"/>
<name>A0A179BKA6_ACIFR</name>
<gene>
    <name evidence="2" type="ORF">A4H96_04510</name>
</gene>
<dbReference type="RefSeq" id="WP_064218485.1">
    <property type="nucleotide sequence ID" value="NZ_LVXZ01000046.1"/>
</dbReference>